<keyword evidence="2" id="KW-0808">Transferase</keyword>
<sequence length="380" mass="44483">MKKKVLFRIPSMEMGGAQKAMLNIINFLDRSKYEPILLLDRFKGGLLLEIPRNTKVFFLVEGIEKLNCNEIQRFLQRTKNYIILGKYRLFPTLLKKKLNIIPDIEIAMMDSSLKDLVNSPFKKSRKLNWFHADLHFYSQGYGKEIVSMMHKCHLTVFVSHKTKGDFETYLEQYVYNSLCIYNALNIEDIRSKSLESFDLKEWMLFKRPVKTFVSVGRLVHQKGYDILIEAHSELIKEGFNHQIIVIGDGPEYGSLKKEIILQNVENSFLLLGLKENPYPYIAKADYYIQPSRYEGYPLAVAEALILHTPLISTCVGGVMEIIDHNKTGYLTGFSKYELKKAMMKFLLEPDYVMEIVRNQKRKDFTLHNEYIHEQLEYIFK</sequence>
<dbReference type="CDD" id="cd03811">
    <property type="entry name" value="GT4_GT28_WabH-like"/>
    <property type="match status" value="1"/>
</dbReference>
<dbReference type="GO" id="GO:0016757">
    <property type="term" value="F:glycosyltransferase activity"/>
    <property type="evidence" value="ECO:0007669"/>
    <property type="project" value="InterPro"/>
</dbReference>
<dbReference type="Pfam" id="PF00534">
    <property type="entry name" value="Glycos_transf_1"/>
    <property type="match status" value="1"/>
</dbReference>
<dbReference type="RefSeq" id="WP_122545550.1">
    <property type="nucleotide sequence ID" value="NZ_QWIV01000005.1"/>
</dbReference>
<dbReference type="InterPro" id="IPR001296">
    <property type="entry name" value="Glyco_trans_1"/>
</dbReference>
<keyword evidence="3" id="KW-1185">Reference proteome</keyword>
<dbReference type="PANTHER" id="PTHR12526">
    <property type="entry name" value="GLYCOSYLTRANSFERASE"/>
    <property type="match status" value="1"/>
</dbReference>
<dbReference type="AlphaFoldDB" id="A0A3M7LGS1"/>
<reference evidence="2 3" key="1">
    <citation type="submission" date="2018-08" db="EMBL/GenBank/DDBJ databases">
        <title>Chryseobacterium nematophagum: a novel matrix digesting pathogen of nematodes.</title>
        <authorList>
            <person name="Page A."/>
            <person name="Roberts M."/>
            <person name="Felix M.-A."/>
            <person name="Weir W."/>
        </authorList>
    </citation>
    <scope>NUCLEOTIDE SEQUENCE [LARGE SCALE GENOMIC DNA]</scope>
    <source>
        <strain evidence="2 3">JUb275</strain>
    </source>
</reference>
<proteinExistence type="predicted"/>
<evidence type="ECO:0000259" key="1">
    <source>
        <dbReference type="Pfam" id="PF00534"/>
    </source>
</evidence>
<evidence type="ECO:0000313" key="3">
    <source>
        <dbReference type="Proteomes" id="UP000267524"/>
    </source>
</evidence>
<comment type="caution">
    <text evidence="2">The sequence shown here is derived from an EMBL/GenBank/DDBJ whole genome shotgun (WGS) entry which is preliminary data.</text>
</comment>
<feature type="domain" description="Glycosyl transferase family 1" evidence="1">
    <location>
        <begin position="210"/>
        <end position="360"/>
    </location>
</feature>
<dbReference type="EMBL" id="QWIV01000005">
    <property type="protein sequence ID" value="RMZ60742.1"/>
    <property type="molecule type" value="Genomic_DNA"/>
</dbReference>
<accession>A0A3M7LGS1</accession>
<name>A0A3M7LGS1_9FLAO</name>
<dbReference type="Gene3D" id="3.40.50.2000">
    <property type="entry name" value="Glycogen Phosphorylase B"/>
    <property type="match status" value="2"/>
</dbReference>
<organism evidence="2 3">
    <name type="scientific">Chryseobacterium nematophagum</name>
    <dbReference type="NCBI Taxonomy" id="2305228"/>
    <lineage>
        <taxon>Bacteria</taxon>
        <taxon>Pseudomonadati</taxon>
        <taxon>Bacteroidota</taxon>
        <taxon>Flavobacteriia</taxon>
        <taxon>Flavobacteriales</taxon>
        <taxon>Weeksellaceae</taxon>
        <taxon>Chryseobacterium group</taxon>
        <taxon>Chryseobacterium</taxon>
    </lineage>
</organism>
<dbReference type="Proteomes" id="UP000267524">
    <property type="component" value="Unassembled WGS sequence"/>
</dbReference>
<gene>
    <name evidence="2" type="ORF">D1632_01825</name>
</gene>
<evidence type="ECO:0000313" key="2">
    <source>
        <dbReference type="EMBL" id="RMZ60742.1"/>
    </source>
</evidence>
<protein>
    <submittedName>
        <fullName evidence="2">Glycosyltransferase</fullName>
    </submittedName>
</protein>
<dbReference type="PANTHER" id="PTHR12526:SF630">
    <property type="entry name" value="GLYCOSYLTRANSFERASE"/>
    <property type="match status" value="1"/>
</dbReference>
<dbReference type="SUPFAM" id="SSF53756">
    <property type="entry name" value="UDP-Glycosyltransferase/glycogen phosphorylase"/>
    <property type="match status" value="1"/>
</dbReference>